<feature type="compositionally biased region" description="Basic and acidic residues" evidence="1">
    <location>
        <begin position="292"/>
        <end position="304"/>
    </location>
</feature>
<protein>
    <recommendedName>
        <fullName evidence="4">DUF4283 domain-containing protein</fullName>
    </recommendedName>
</protein>
<evidence type="ECO:0000313" key="3">
    <source>
        <dbReference type="Proteomes" id="UP000823388"/>
    </source>
</evidence>
<evidence type="ECO:0008006" key="4">
    <source>
        <dbReference type="Google" id="ProtNLM"/>
    </source>
</evidence>
<organism evidence="2 3">
    <name type="scientific">Panicum virgatum</name>
    <name type="common">Blackwell switchgrass</name>
    <dbReference type="NCBI Taxonomy" id="38727"/>
    <lineage>
        <taxon>Eukaryota</taxon>
        <taxon>Viridiplantae</taxon>
        <taxon>Streptophyta</taxon>
        <taxon>Embryophyta</taxon>
        <taxon>Tracheophyta</taxon>
        <taxon>Spermatophyta</taxon>
        <taxon>Magnoliopsida</taxon>
        <taxon>Liliopsida</taxon>
        <taxon>Poales</taxon>
        <taxon>Poaceae</taxon>
        <taxon>PACMAD clade</taxon>
        <taxon>Panicoideae</taxon>
        <taxon>Panicodae</taxon>
        <taxon>Paniceae</taxon>
        <taxon>Panicinae</taxon>
        <taxon>Panicum</taxon>
        <taxon>Panicum sect. Hiantes</taxon>
    </lineage>
</organism>
<accession>A0A8T0TYP6</accession>
<reference evidence="2" key="1">
    <citation type="submission" date="2020-05" db="EMBL/GenBank/DDBJ databases">
        <title>WGS assembly of Panicum virgatum.</title>
        <authorList>
            <person name="Lovell J.T."/>
            <person name="Jenkins J."/>
            <person name="Shu S."/>
            <person name="Juenger T.E."/>
            <person name="Schmutz J."/>
        </authorList>
    </citation>
    <scope>NUCLEOTIDE SEQUENCE</scope>
    <source>
        <strain evidence="2">AP13</strain>
    </source>
</reference>
<keyword evidence="3" id="KW-1185">Reference proteome</keyword>
<dbReference type="Proteomes" id="UP000823388">
    <property type="component" value="Chromosome 3N"/>
</dbReference>
<feature type="compositionally biased region" description="Polar residues" evidence="1">
    <location>
        <begin position="224"/>
        <end position="235"/>
    </location>
</feature>
<sequence>MVDVNNCGKVYIDTGEITKEELVEELALSFNPKWPSQIRQLDEWCYLVRFPPNKKVKDMADLYSINLHKEGVSIKVEVWDGDLEPHAHLQEVWVQVKGVPPKWCVWPVFDQIASSYGLLEEVDWQGLFQSFYEVARIKIKCRDHSKIPKQRLFCMKGNLFMVSITVEYPSEEVKGQKADDDDGGDGGGDGKDDYKMEDEDLLDDPQESGNKAKDPKTVKETGQDPKNQNQQGTSKKQAEMAGIESLINKQDGNITEEQIFQILREMEVVDEDGAFIWEEDWTGETEGDFEDEGRHEDEARLDDKGDADEEMLPLRPPPLATPTLKPRC</sequence>
<dbReference type="EMBL" id="CM029042">
    <property type="protein sequence ID" value="KAG2617312.1"/>
    <property type="molecule type" value="Genomic_DNA"/>
</dbReference>
<proteinExistence type="predicted"/>
<name>A0A8T0TYP6_PANVG</name>
<feature type="compositionally biased region" description="Acidic residues" evidence="1">
    <location>
        <begin position="195"/>
        <end position="206"/>
    </location>
</feature>
<comment type="caution">
    <text evidence="2">The sequence shown here is derived from an EMBL/GenBank/DDBJ whole genome shotgun (WGS) entry which is preliminary data.</text>
</comment>
<feature type="compositionally biased region" description="Acidic residues" evidence="1">
    <location>
        <begin position="280"/>
        <end position="291"/>
    </location>
</feature>
<dbReference type="PANTHER" id="PTHR33170">
    <property type="entry name" value="DUF4283 DOMAIN-CONTAINING PROTEIN-RELATED"/>
    <property type="match status" value="1"/>
</dbReference>
<evidence type="ECO:0000313" key="2">
    <source>
        <dbReference type="EMBL" id="KAG2617312.1"/>
    </source>
</evidence>
<dbReference type="AlphaFoldDB" id="A0A8T0TYP6"/>
<feature type="region of interest" description="Disordered" evidence="1">
    <location>
        <begin position="172"/>
        <end position="239"/>
    </location>
</feature>
<gene>
    <name evidence="2" type="ORF">PVAP13_3NG179944</name>
</gene>
<evidence type="ECO:0000256" key="1">
    <source>
        <dbReference type="SAM" id="MobiDB-lite"/>
    </source>
</evidence>
<feature type="compositionally biased region" description="Basic and acidic residues" evidence="1">
    <location>
        <begin position="210"/>
        <end position="223"/>
    </location>
</feature>
<feature type="region of interest" description="Disordered" evidence="1">
    <location>
        <begin position="280"/>
        <end position="328"/>
    </location>
</feature>